<dbReference type="PANTHER" id="PTHR30578">
    <property type="entry name" value="ELECTRON TRANSPORT COMPLEX PROTEIN RNFD"/>
    <property type="match status" value="1"/>
</dbReference>
<comment type="similarity">
    <text evidence="10">Belongs to the NqrB/RnfD family.</text>
</comment>
<dbReference type="RefSeq" id="WP_237264219.1">
    <property type="nucleotide sequence ID" value="NZ_AP024202.1"/>
</dbReference>
<keyword evidence="10" id="KW-0997">Cell inner membrane</keyword>
<protein>
    <recommendedName>
        <fullName evidence="10">Ion-translocating oxidoreductase complex subunit D</fullName>
        <ecNumber evidence="10">7.-.-.-</ecNumber>
    </recommendedName>
    <alternativeName>
        <fullName evidence="10">Rnf electron transport complex subunit D</fullName>
    </alternativeName>
</protein>
<dbReference type="NCBIfam" id="TIGR01946">
    <property type="entry name" value="rnfD"/>
    <property type="match status" value="1"/>
</dbReference>
<feature type="transmembrane region" description="Helical" evidence="10">
    <location>
        <begin position="317"/>
        <end position="335"/>
    </location>
</feature>
<evidence type="ECO:0000256" key="1">
    <source>
        <dbReference type="ARBA" id="ARBA00022448"/>
    </source>
</evidence>
<evidence type="ECO:0000313" key="12">
    <source>
        <dbReference type="Proteomes" id="UP001054820"/>
    </source>
</evidence>
<dbReference type="InterPro" id="IPR011303">
    <property type="entry name" value="RnfD_bac"/>
</dbReference>
<evidence type="ECO:0000256" key="3">
    <source>
        <dbReference type="ARBA" id="ARBA00022630"/>
    </source>
</evidence>
<organism evidence="11 12">
    <name type="scientific">Thiomicrorhabdus immobilis</name>
    <dbReference type="NCBI Taxonomy" id="2791037"/>
    <lineage>
        <taxon>Bacteria</taxon>
        <taxon>Pseudomonadati</taxon>
        <taxon>Pseudomonadota</taxon>
        <taxon>Gammaproteobacteria</taxon>
        <taxon>Thiotrichales</taxon>
        <taxon>Piscirickettsiaceae</taxon>
        <taxon>Thiomicrorhabdus</taxon>
    </lineage>
</organism>
<comment type="cofactor">
    <cofactor evidence="10">
        <name>FMN</name>
        <dbReference type="ChEBI" id="CHEBI:58210"/>
    </cofactor>
</comment>
<comment type="subunit">
    <text evidence="10">The complex is composed of six subunits: RnfA, RnfB, RnfC, RnfD, RnfE and RnfG.</text>
</comment>
<dbReference type="EMBL" id="AP024202">
    <property type="protein sequence ID" value="BCN93220.1"/>
    <property type="molecule type" value="Genomic_DNA"/>
</dbReference>
<keyword evidence="8 10" id="KW-1133">Transmembrane helix</keyword>
<evidence type="ECO:0000256" key="8">
    <source>
        <dbReference type="ARBA" id="ARBA00022989"/>
    </source>
</evidence>
<dbReference type="Pfam" id="PF03116">
    <property type="entry name" value="NQR2_RnfD_RnfE"/>
    <property type="match status" value="1"/>
</dbReference>
<dbReference type="Proteomes" id="UP001054820">
    <property type="component" value="Chromosome"/>
</dbReference>
<keyword evidence="2 10" id="KW-0597">Phosphoprotein</keyword>
<reference evidence="11" key="1">
    <citation type="journal article" date="2022" name="Arch. Microbiol.">
        <title>Thiomicrorhabdus immobilis sp. nov., a mesophilic sulfur-oxidizing bacterium isolated from sediment of a brackish lake in northern Japan.</title>
        <authorList>
            <person name="Kojima H."/>
            <person name="Mochizuki J."/>
            <person name="Kanda M."/>
            <person name="Watanabe T."/>
            <person name="Fukui M."/>
        </authorList>
    </citation>
    <scope>NUCLEOTIDE SEQUENCE</scope>
    <source>
        <strain evidence="11">Am19</strain>
    </source>
</reference>
<keyword evidence="12" id="KW-1185">Reference proteome</keyword>
<evidence type="ECO:0000256" key="10">
    <source>
        <dbReference type="HAMAP-Rule" id="MF_00462"/>
    </source>
</evidence>
<dbReference type="EC" id="7.-.-.-" evidence="10"/>
<comment type="subcellular location">
    <subcellularLocation>
        <location evidence="10">Cell inner membrane</location>
        <topology evidence="10">Multi-pass membrane protein</topology>
    </subcellularLocation>
</comment>
<feature type="transmembrane region" description="Helical" evidence="10">
    <location>
        <begin position="207"/>
        <end position="228"/>
    </location>
</feature>
<proteinExistence type="inferred from homology"/>
<sequence length="344" mass="37765">MTPSHLTSSPYTHNNQNVRKVMLQVQVAAFPALMTHIYLFGFGIVVQWMLAVATLIVVEYVMLRLRGRPVMPFITDMSALVTVTGLVFCIPPEAPWWVIVTGSAFALIFGKHLYGGLGYNPFNPAMLGYAFLLISFPIQMTQWTLPTELSGHALSFIDSAYYIFTGQIPGINLDAITGATPLNEVRTGLSQGLTVIDTLGSESKSSLWGLSSWGWVNVAFMVGGIWMIITRTISWQFPVGFLGTLALISFVFNQIDPNLYPPMSFTLLSGGTMLAAFFIITDPVTASTTPKGKFIYACGVGVLVYVIRNWGAFPDGIAFAILLMNIAVPLIDQYTQPRVFGHKR</sequence>
<evidence type="ECO:0000256" key="7">
    <source>
        <dbReference type="ARBA" id="ARBA00022982"/>
    </source>
</evidence>
<accession>A0ABN6CVX1</accession>
<name>A0ABN6CVX1_9GAMM</name>
<comment type="function">
    <text evidence="10">Part of a membrane-bound complex that couples electron transfer with translocation of ions across the membrane.</text>
</comment>
<evidence type="ECO:0000256" key="4">
    <source>
        <dbReference type="ARBA" id="ARBA00022643"/>
    </source>
</evidence>
<feature type="transmembrane region" description="Helical" evidence="10">
    <location>
        <begin position="235"/>
        <end position="253"/>
    </location>
</feature>
<evidence type="ECO:0000256" key="5">
    <source>
        <dbReference type="ARBA" id="ARBA00022692"/>
    </source>
</evidence>
<feature type="transmembrane region" description="Helical" evidence="10">
    <location>
        <begin position="259"/>
        <end position="281"/>
    </location>
</feature>
<dbReference type="InterPro" id="IPR004338">
    <property type="entry name" value="NqrB/RnfD"/>
</dbReference>
<keyword evidence="7 10" id="KW-0249">Electron transport</keyword>
<dbReference type="HAMAP" id="MF_00462">
    <property type="entry name" value="RsxD_RnfD"/>
    <property type="match status" value="1"/>
</dbReference>
<keyword evidence="10" id="KW-1003">Cell membrane</keyword>
<comment type="caution">
    <text evidence="10">Lacks conserved residue(s) required for the propagation of feature annotation.</text>
</comment>
<dbReference type="PANTHER" id="PTHR30578:SF0">
    <property type="entry name" value="ION-TRANSLOCATING OXIDOREDUCTASE COMPLEX SUBUNIT D"/>
    <property type="match status" value="1"/>
</dbReference>
<evidence type="ECO:0000256" key="9">
    <source>
        <dbReference type="ARBA" id="ARBA00023136"/>
    </source>
</evidence>
<feature type="transmembrane region" description="Helical" evidence="10">
    <location>
        <begin position="37"/>
        <end position="58"/>
    </location>
</feature>
<evidence type="ECO:0000313" key="11">
    <source>
        <dbReference type="EMBL" id="BCN93220.1"/>
    </source>
</evidence>
<keyword evidence="6 10" id="KW-1278">Translocase</keyword>
<feature type="modified residue" description="FMN phosphoryl threonine" evidence="10">
    <location>
        <position position="180"/>
    </location>
</feature>
<gene>
    <name evidence="11" type="primary">rsxD</name>
    <name evidence="10" type="synonym">rnfD</name>
    <name evidence="11" type="ORF">THMIRHAM_10050</name>
</gene>
<keyword evidence="5 10" id="KW-0812">Transmembrane</keyword>
<keyword evidence="1 10" id="KW-0813">Transport</keyword>
<keyword evidence="3 10" id="KW-0285">Flavoprotein</keyword>
<feature type="transmembrane region" description="Helical" evidence="10">
    <location>
        <begin position="126"/>
        <end position="145"/>
    </location>
</feature>
<keyword evidence="4 10" id="KW-0288">FMN</keyword>
<evidence type="ECO:0000256" key="6">
    <source>
        <dbReference type="ARBA" id="ARBA00022967"/>
    </source>
</evidence>
<keyword evidence="9 10" id="KW-0472">Membrane</keyword>
<evidence type="ECO:0000256" key="2">
    <source>
        <dbReference type="ARBA" id="ARBA00022553"/>
    </source>
</evidence>